<dbReference type="RefSeq" id="WP_348262161.1">
    <property type="nucleotide sequence ID" value="NZ_CP121196.1"/>
</dbReference>
<accession>A0AAU7DHR9</accession>
<proteinExistence type="predicted"/>
<dbReference type="AlphaFoldDB" id="A0AAU7DHR9"/>
<keyword evidence="1" id="KW-0812">Transmembrane</keyword>
<reference evidence="2" key="1">
    <citation type="submission" date="2023-03" db="EMBL/GenBank/DDBJ databases">
        <title>Edaphobacter sp.</title>
        <authorList>
            <person name="Huber K.J."/>
            <person name="Papendorf J."/>
            <person name="Pilke C."/>
            <person name="Bunk B."/>
            <person name="Sproeer C."/>
            <person name="Pester M."/>
        </authorList>
    </citation>
    <scope>NUCLEOTIDE SEQUENCE</scope>
    <source>
        <strain evidence="2">DSM 110680</strain>
    </source>
</reference>
<dbReference type="EMBL" id="CP121196">
    <property type="protein sequence ID" value="XBH16931.1"/>
    <property type="molecule type" value="Genomic_DNA"/>
</dbReference>
<organism evidence="2">
    <name type="scientific">Telmatobacter sp. DSM 110680</name>
    <dbReference type="NCBI Taxonomy" id="3036704"/>
    <lineage>
        <taxon>Bacteria</taxon>
        <taxon>Pseudomonadati</taxon>
        <taxon>Acidobacteriota</taxon>
        <taxon>Terriglobia</taxon>
        <taxon>Terriglobales</taxon>
        <taxon>Acidobacteriaceae</taxon>
        <taxon>Telmatobacter</taxon>
    </lineage>
</organism>
<keyword evidence="1" id="KW-0472">Membrane</keyword>
<evidence type="ECO:0000313" key="2">
    <source>
        <dbReference type="EMBL" id="XBH16931.1"/>
    </source>
</evidence>
<sequence length="93" mass="10466">MSFRSWWQYKSRRAKAITVFATLLTIQIGLCFGTPVGISWIDRLLSTHLSRDPFAALGYMFFEAVLAIIVFLVFVGVLIFYRGSAQTPGDKAD</sequence>
<name>A0AAU7DHR9_9BACT</name>
<evidence type="ECO:0000256" key="1">
    <source>
        <dbReference type="SAM" id="Phobius"/>
    </source>
</evidence>
<feature type="transmembrane region" description="Helical" evidence="1">
    <location>
        <begin position="57"/>
        <end position="81"/>
    </location>
</feature>
<protein>
    <recommendedName>
        <fullName evidence="3">Solute:sodium symporter small subunit</fullName>
    </recommendedName>
</protein>
<gene>
    <name evidence="2" type="ORF">P8935_20440</name>
</gene>
<keyword evidence="1" id="KW-1133">Transmembrane helix</keyword>
<evidence type="ECO:0008006" key="3">
    <source>
        <dbReference type="Google" id="ProtNLM"/>
    </source>
</evidence>